<dbReference type="PROSITE" id="PS50206">
    <property type="entry name" value="RHODANESE_3"/>
    <property type="match status" value="1"/>
</dbReference>
<dbReference type="Gene3D" id="3.40.250.10">
    <property type="entry name" value="Rhodanese-like domain"/>
    <property type="match status" value="1"/>
</dbReference>
<dbReference type="Proteomes" id="UP000283509">
    <property type="component" value="Unassembled WGS sequence"/>
</dbReference>
<dbReference type="PANTHER" id="PTHR44086">
    <property type="entry name" value="THIOSULFATE SULFURTRANSFERASE RDL2, MITOCHONDRIAL-RELATED"/>
    <property type="match status" value="1"/>
</dbReference>
<dbReference type="SUPFAM" id="SSF52821">
    <property type="entry name" value="Rhodanese/Cell cycle control phosphatase"/>
    <property type="match status" value="1"/>
</dbReference>
<evidence type="ECO:0000256" key="1">
    <source>
        <dbReference type="SAM" id="MobiDB-lite"/>
    </source>
</evidence>
<name>A0A3R7PND5_PENVA</name>
<dbReference type="PANTHER" id="PTHR44086:SF10">
    <property type="entry name" value="THIOSULFATE SULFURTRANSFERASE_RHODANESE-LIKE DOMAIN-CONTAINING PROTEIN 3"/>
    <property type="match status" value="1"/>
</dbReference>
<reference evidence="3 4" key="1">
    <citation type="submission" date="2018-04" db="EMBL/GenBank/DDBJ databases">
        <authorList>
            <person name="Zhang X."/>
            <person name="Yuan J."/>
            <person name="Li F."/>
            <person name="Xiang J."/>
        </authorList>
    </citation>
    <scope>NUCLEOTIDE SEQUENCE [LARGE SCALE GENOMIC DNA]</scope>
    <source>
        <tissue evidence="3">Muscle</tissue>
    </source>
</reference>
<dbReference type="AlphaFoldDB" id="A0A3R7PND5"/>
<dbReference type="InterPro" id="IPR036873">
    <property type="entry name" value="Rhodanese-like_dom_sf"/>
</dbReference>
<dbReference type="STRING" id="6689.A0A3R7PND5"/>
<dbReference type="OrthoDB" id="566238at2759"/>
<feature type="compositionally biased region" description="Pro residues" evidence="1">
    <location>
        <begin position="1"/>
        <end position="10"/>
    </location>
</feature>
<evidence type="ECO:0000259" key="2">
    <source>
        <dbReference type="PROSITE" id="PS50206"/>
    </source>
</evidence>
<gene>
    <name evidence="3" type="ORF">C7M84_003837</name>
</gene>
<protein>
    <recommendedName>
        <fullName evidence="2">Rhodanese domain-containing protein</fullName>
    </recommendedName>
</protein>
<organism evidence="3 4">
    <name type="scientific">Penaeus vannamei</name>
    <name type="common">Whiteleg shrimp</name>
    <name type="synonym">Litopenaeus vannamei</name>
    <dbReference type="NCBI Taxonomy" id="6689"/>
    <lineage>
        <taxon>Eukaryota</taxon>
        <taxon>Metazoa</taxon>
        <taxon>Ecdysozoa</taxon>
        <taxon>Arthropoda</taxon>
        <taxon>Crustacea</taxon>
        <taxon>Multicrustacea</taxon>
        <taxon>Malacostraca</taxon>
        <taxon>Eumalacostraca</taxon>
        <taxon>Eucarida</taxon>
        <taxon>Decapoda</taxon>
        <taxon>Dendrobranchiata</taxon>
        <taxon>Penaeoidea</taxon>
        <taxon>Penaeidae</taxon>
        <taxon>Penaeus</taxon>
    </lineage>
</organism>
<dbReference type="InterPro" id="IPR001763">
    <property type="entry name" value="Rhodanese-like_dom"/>
</dbReference>
<evidence type="ECO:0000313" key="4">
    <source>
        <dbReference type="Proteomes" id="UP000283509"/>
    </source>
</evidence>
<keyword evidence="4" id="KW-1185">Reference proteome</keyword>
<comment type="caution">
    <text evidence="3">The sequence shown here is derived from an EMBL/GenBank/DDBJ whole genome shotgun (WGS) entry which is preliminary data.</text>
</comment>
<feature type="domain" description="Rhodanese" evidence="2">
    <location>
        <begin position="42"/>
        <end position="138"/>
    </location>
</feature>
<evidence type="ECO:0000313" key="3">
    <source>
        <dbReference type="EMBL" id="ROT77517.1"/>
    </source>
</evidence>
<sequence>MSPRPMPPLRPQTLGRKEVSMQGHVGRWQMHTSSSRTHARGKAAELLLVDVRLREEVREQGQLPGSHVLPVQELEEALGMSEADFEKKYEILVAEESTKVVSQTRDAQEGFSKVIIGHPRLYRGSFLDWTAKGGQVEKPGNPFEPKE</sequence>
<accession>A0A3R7PND5</accession>
<dbReference type="EMBL" id="QCYY01001514">
    <property type="protein sequence ID" value="ROT77517.1"/>
    <property type="molecule type" value="Genomic_DNA"/>
</dbReference>
<feature type="region of interest" description="Disordered" evidence="1">
    <location>
        <begin position="1"/>
        <end position="39"/>
    </location>
</feature>
<proteinExistence type="predicted"/>
<reference evidence="3 4" key="2">
    <citation type="submission" date="2019-01" db="EMBL/GenBank/DDBJ databases">
        <title>The decoding of complex shrimp genome reveals the adaptation for benthos swimmer, frequently molting mechanism and breeding impact on genome.</title>
        <authorList>
            <person name="Sun Y."/>
            <person name="Gao Y."/>
            <person name="Yu Y."/>
        </authorList>
    </citation>
    <scope>NUCLEOTIDE SEQUENCE [LARGE SCALE GENOMIC DNA]</scope>
    <source>
        <tissue evidence="3">Muscle</tissue>
    </source>
</reference>